<evidence type="ECO:0000313" key="3">
    <source>
        <dbReference type="EMBL" id="RHN56592.1"/>
    </source>
</evidence>
<dbReference type="EMBL" id="PSQE01000005">
    <property type="protein sequence ID" value="RHN56592.1"/>
    <property type="molecule type" value="Genomic_DNA"/>
</dbReference>
<sequence length="71" mass="8200">MTETLKFVVTKKKTLKFVYAMILFLSFFLIASEVGGSHFGCETDADCPRSTDKNFFLRCINKKCEWAAKRH</sequence>
<dbReference type="GO" id="GO:0046872">
    <property type="term" value="F:metal ion binding"/>
    <property type="evidence" value="ECO:0007669"/>
    <property type="project" value="InterPro"/>
</dbReference>
<organism evidence="2 5">
    <name type="scientific">Medicago truncatula</name>
    <name type="common">Barrel medic</name>
    <name type="synonym">Medicago tribuloides</name>
    <dbReference type="NCBI Taxonomy" id="3880"/>
    <lineage>
        <taxon>Eukaryota</taxon>
        <taxon>Viridiplantae</taxon>
        <taxon>Streptophyta</taxon>
        <taxon>Embryophyta</taxon>
        <taxon>Tracheophyta</taxon>
        <taxon>Spermatophyta</taxon>
        <taxon>Magnoliopsida</taxon>
        <taxon>eudicotyledons</taxon>
        <taxon>Gunneridae</taxon>
        <taxon>Pentapetalae</taxon>
        <taxon>rosids</taxon>
        <taxon>fabids</taxon>
        <taxon>Fabales</taxon>
        <taxon>Fabaceae</taxon>
        <taxon>Papilionoideae</taxon>
        <taxon>50 kb inversion clade</taxon>
        <taxon>NPAAA clade</taxon>
        <taxon>Hologalegina</taxon>
        <taxon>IRL clade</taxon>
        <taxon>Trifolieae</taxon>
        <taxon>Medicago</taxon>
    </lineage>
</organism>
<dbReference type="Proteomes" id="UP000002051">
    <property type="component" value="Chromosome 5"/>
</dbReference>
<accession>G7KEA5</accession>
<evidence type="ECO:0000313" key="4">
    <source>
        <dbReference type="EnsemblPlants" id="AES98756"/>
    </source>
</evidence>
<feature type="domain" description="Late nodulin" evidence="1">
    <location>
        <begin position="13"/>
        <end position="65"/>
    </location>
</feature>
<protein>
    <submittedName>
        <fullName evidence="2">Nodule Cysteine-Rich (NCR) secreted peptide</fullName>
    </submittedName>
    <submittedName>
        <fullName evidence="3">Putative Late nodulin</fullName>
    </submittedName>
</protein>
<name>G7KEA5_MEDTR</name>
<dbReference type="Proteomes" id="UP000265566">
    <property type="component" value="Chromosome 5"/>
</dbReference>
<evidence type="ECO:0000313" key="2">
    <source>
        <dbReference type="EMBL" id="AES98756.1"/>
    </source>
</evidence>
<dbReference type="HOGENOM" id="CLU_181053_1_1_1"/>
<evidence type="ECO:0000259" key="1">
    <source>
        <dbReference type="Pfam" id="PF07127"/>
    </source>
</evidence>
<reference evidence="3" key="4">
    <citation type="journal article" date="2018" name="Nat. Plants">
        <title>Whole-genome landscape of Medicago truncatula symbiotic genes.</title>
        <authorList>
            <person name="Pecrix Y."/>
            <person name="Gamas P."/>
            <person name="Carrere S."/>
        </authorList>
    </citation>
    <scope>NUCLEOTIDE SEQUENCE</scope>
    <source>
        <tissue evidence="3">Leaves</tissue>
    </source>
</reference>
<dbReference type="EMBL" id="CM001221">
    <property type="protein sequence ID" value="AES98756.1"/>
    <property type="molecule type" value="Genomic_DNA"/>
</dbReference>
<reference evidence="4" key="3">
    <citation type="submission" date="2015-04" db="UniProtKB">
        <authorList>
            <consortium name="EnsemblPlants"/>
        </authorList>
    </citation>
    <scope>IDENTIFICATION</scope>
    <source>
        <strain evidence="4">cv. Jemalong A17</strain>
    </source>
</reference>
<proteinExistence type="predicted"/>
<dbReference type="Gramene" id="rna32020">
    <property type="protein sequence ID" value="RHN56592.1"/>
    <property type="gene ID" value="gene32020"/>
</dbReference>
<reference evidence="2 5" key="1">
    <citation type="journal article" date="2011" name="Nature">
        <title>The Medicago genome provides insight into the evolution of rhizobial symbioses.</title>
        <authorList>
            <person name="Young N.D."/>
            <person name="Debelle F."/>
            <person name="Oldroyd G.E."/>
            <person name="Geurts R."/>
            <person name="Cannon S.B."/>
            <person name="Udvardi M.K."/>
            <person name="Benedito V.A."/>
            <person name="Mayer K.F."/>
            <person name="Gouzy J."/>
            <person name="Schoof H."/>
            <person name="Van de Peer Y."/>
            <person name="Proost S."/>
            <person name="Cook D.R."/>
            <person name="Meyers B.C."/>
            <person name="Spannagl M."/>
            <person name="Cheung F."/>
            <person name="De Mita S."/>
            <person name="Krishnakumar V."/>
            <person name="Gundlach H."/>
            <person name="Zhou S."/>
            <person name="Mudge J."/>
            <person name="Bharti A.K."/>
            <person name="Murray J.D."/>
            <person name="Naoumkina M.A."/>
            <person name="Rosen B."/>
            <person name="Silverstein K.A."/>
            <person name="Tang H."/>
            <person name="Rombauts S."/>
            <person name="Zhao P.X."/>
            <person name="Zhou P."/>
            <person name="Barbe V."/>
            <person name="Bardou P."/>
            <person name="Bechner M."/>
            <person name="Bellec A."/>
            <person name="Berger A."/>
            <person name="Berges H."/>
            <person name="Bidwell S."/>
            <person name="Bisseling T."/>
            <person name="Choisne N."/>
            <person name="Couloux A."/>
            <person name="Denny R."/>
            <person name="Deshpande S."/>
            <person name="Dai X."/>
            <person name="Doyle J.J."/>
            <person name="Dudez A.M."/>
            <person name="Farmer A.D."/>
            <person name="Fouteau S."/>
            <person name="Franken C."/>
            <person name="Gibelin C."/>
            <person name="Gish J."/>
            <person name="Goldstein S."/>
            <person name="Gonzalez A.J."/>
            <person name="Green P.J."/>
            <person name="Hallab A."/>
            <person name="Hartog M."/>
            <person name="Hua A."/>
            <person name="Humphray S.J."/>
            <person name="Jeong D.H."/>
            <person name="Jing Y."/>
            <person name="Jocker A."/>
            <person name="Kenton S.M."/>
            <person name="Kim D.J."/>
            <person name="Klee K."/>
            <person name="Lai H."/>
            <person name="Lang C."/>
            <person name="Lin S."/>
            <person name="Macmil S.L."/>
            <person name="Magdelenat G."/>
            <person name="Matthews L."/>
            <person name="McCorrison J."/>
            <person name="Monaghan E.L."/>
            <person name="Mun J.H."/>
            <person name="Najar F.Z."/>
            <person name="Nicholson C."/>
            <person name="Noirot C."/>
            <person name="O'Bleness M."/>
            <person name="Paule C.R."/>
            <person name="Poulain J."/>
            <person name="Prion F."/>
            <person name="Qin B."/>
            <person name="Qu C."/>
            <person name="Retzel E.F."/>
            <person name="Riddle C."/>
            <person name="Sallet E."/>
            <person name="Samain S."/>
            <person name="Samson N."/>
            <person name="Sanders I."/>
            <person name="Saurat O."/>
            <person name="Scarpelli C."/>
            <person name="Schiex T."/>
            <person name="Segurens B."/>
            <person name="Severin A.J."/>
            <person name="Sherrier D.J."/>
            <person name="Shi R."/>
            <person name="Sims S."/>
            <person name="Singer S.R."/>
            <person name="Sinharoy S."/>
            <person name="Sterck L."/>
            <person name="Viollet A."/>
            <person name="Wang B.B."/>
            <person name="Wang K."/>
            <person name="Wang M."/>
            <person name="Wang X."/>
            <person name="Warfsmann J."/>
            <person name="Weissenbach J."/>
            <person name="White D.D."/>
            <person name="White J.D."/>
            <person name="Wiley G.B."/>
            <person name="Wincker P."/>
            <person name="Xing Y."/>
            <person name="Yang L."/>
            <person name="Yao Z."/>
            <person name="Ying F."/>
            <person name="Zhai J."/>
            <person name="Zhou L."/>
            <person name="Zuber A."/>
            <person name="Denarie J."/>
            <person name="Dixon R.A."/>
            <person name="May G.D."/>
            <person name="Schwartz D.C."/>
            <person name="Rogers J."/>
            <person name="Quetier F."/>
            <person name="Town C.D."/>
            <person name="Roe B.A."/>
        </authorList>
    </citation>
    <scope>NUCLEOTIDE SEQUENCE [LARGE SCALE GENOMIC DNA]</scope>
    <source>
        <strain evidence="2">A17</strain>
        <strain evidence="4 5">cv. Jemalong A17</strain>
    </source>
</reference>
<dbReference type="Pfam" id="PF07127">
    <property type="entry name" value="Nodulin_late"/>
    <property type="match status" value="1"/>
</dbReference>
<reference evidence="2 5" key="2">
    <citation type="journal article" date="2014" name="BMC Genomics">
        <title>An improved genome release (version Mt4.0) for the model legume Medicago truncatula.</title>
        <authorList>
            <person name="Tang H."/>
            <person name="Krishnakumar V."/>
            <person name="Bidwell S."/>
            <person name="Rosen B."/>
            <person name="Chan A."/>
            <person name="Zhou S."/>
            <person name="Gentzbittel L."/>
            <person name="Childs K.L."/>
            <person name="Yandell M."/>
            <person name="Gundlach H."/>
            <person name="Mayer K.F."/>
            <person name="Schwartz D.C."/>
            <person name="Town C.D."/>
        </authorList>
    </citation>
    <scope>GENOME REANNOTATION</scope>
    <source>
        <strain evidence="4 5">cv. Jemalong A17</strain>
    </source>
</reference>
<keyword evidence="5" id="KW-1185">Reference proteome</keyword>
<evidence type="ECO:0000313" key="5">
    <source>
        <dbReference type="Proteomes" id="UP000002051"/>
    </source>
</evidence>
<gene>
    <name evidence="2" type="ordered locus">MTR_5g072456</name>
    <name evidence="3" type="ORF">MtrunA17_Chr5g0431131</name>
</gene>
<dbReference type="PaxDb" id="3880-AES98756"/>
<dbReference type="AlphaFoldDB" id="G7KEA5"/>
<dbReference type="EnsemblPlants" id="AES98756">
    <property type="protein sequence ID" value="AES98756"/>
    <property type="gene ID" value="MTR_5g072456"/>
</dbReference>
<dbReference type="InterPro" id="IPR009810">
    <property type="entry name" value="Nodulin_late_dom"/>
</dbReference>